<dbReference type="EMBL" id="VIGI01000005">
    <property type="protein sequence ID" value="KAB8299936.1"/>
    <property type="molecule type" value="Genomic_DNA"/>
</dbReference>
<reference evidence="2 3" key="1">
    <citation type="submission" date="2019-06" db="EMBL/GenBank/DDBJ databases">
        <title>Genome Sequence of the Brown Rot Fungal Pathogen Monilinia laxa.</title>
        <authorList>
            <person name="De Miccolis Angelini R.M."/>
            <person name="Landi L."/>
            <person name="Abate D."/>
            <person name="Pollastro S."/>
            <person name="Romanazzi G."/>
            <person name="Faretra F."/>
        </authorList>
    </citation>
    <scope>NUCLEOTIDE SEQUENCE [LARGE SCALE GENOMIC DNA]</scope>
    <source>
        <strain evidence="2 3">Mlax316</strain>
    </source>
</reference>
<organism evidence="2 3">
    <name type="scientific">Monilinia laxa</name>
    <name type="common">Brown rot fungus</name>
    <name type="synonym">Sclerotinia laxa</name>
    <dbReference type="NCBI Taxonomy" id="61186"/>
    <lineage>
        <taxon>Eukaryota</taxon>
        <taxon>Fungi</taxon>
        <taxon>Dikarya</taxon>
        <taxon>Ascomycota</taxon>
        <taxon>Pezizomycotina</taxon>
        <taxon>Leotiomycetes</taxon>
        <taxon>Helotiales</taxon>
        <taxon>Sclerotiniaceae</taxon>
        <taxon>Monilinia</taxon>
    </lineage>
</organism>
<dbReference type="OrthoDB" id="3545858at2759"/>
<protein>
    <submittedName>
        <fullName evidence="2">Uncharacterized protein</fullName>
    </submittedName>
</protein>
<dbReference type="AlphaFoldDB" id="A0A5N6K9R9"/>
<dbReference type="Proteomes" id="UP000326757">
    <property type="component" value="Unassembled WGS sequence"/>
</dbReference>
<gene>
    <name evidence="2" type="ORF">EYC80_000178</name>
</gene>
<sequence length="350" mass="38668">MVKHVEYTNGEKAVRAADMTEFLDTINFTQPRMSPPLSLDAFKVVLIDGYVECKKSRHPDAFAPSRSRLERIYNDKMALSKDPKAILHKPEGFCGTEATWKHDMKNKYLLKDTQVYVSAKEKDEIKWQELVPLEEYFSVFARSHLDNSEKHCGRDKTYKFSAAGERQCLSKKLITALVNRCGCFKKREREDDEDVDERPAKRGAGTPAGVAAPLPPAPVSDIYNSSLALSASLPNIPARSAAANHFDESFEDPFATNASAYSVFVDTPPFNDPSAADPPFAGPSAVDPSASEDPGGYNLTGNFNAYNSDSNRYFDPENHDCSSPAKPAPVVSPQAPLDTIDPRLLQIMPD</sequence>
<feature type="compositionally biased region" description="Low complexity" evidence="1">
    <location>
        <begin position="203"/>
        <end position="212"/>
    </location>
</feature>
<evidence type="ECO:0000313" key="2">
    <source>
        <dbReference type="EMBL" id="KAB8299936.1"/>
    </source>
</evidence>
<evidence type="ECO:0000256" key="1">
    <source>
        <dbReference type="SAM" id="MobiDB-lite"/>
    </source>
</evidence>
<feature type="region of interest" description="Disordered" evidence="1">
    <location>
        <begin position="272"/>
        <end position="341"/>
    </location>
</feature>
<name>A0A5N6K9R9_MONLA</name>
<feature type="region of interest" description="Disordered" evidence="1">
    <location>
        <begin position="188"/>
        <end position="214"/>
    </location>
</feature>
<keyword evidence="3" id="KW-1185">Reference proteome</keyword>
<proteinExistence type="predicted"/>
<feature type="compositionally biased region" description="Polar residues" evidence="1">
    <location>
        <begin position="299"/>
        <end position="311"/>
    </location>
</feature>
<comment type="caution">
    <text evidence="2">The sequence shown here is derived from an EMBL/GenBank/DDBJ whole genome shotgun (WGS) entry which is preliminary data.</text>
</comment>
<accession>A0A5N6K9R9</accession>
<evidence type="ECO:0000313" key="3">
    <source>
        <dbReference type="Proteomes" id="UP000326757"/>
    </source>
</evidence>
<feature type="compositionally biased region" description="Low complexity" evidence="1">
    <location>
        <begin position="322"/>
        <end position="336"/>
    </location>
</feature>